<dbReference type="AlphaFoldDB" id="B2HK86"/>
<sequence>MSMICTGNSVVRVDDRLEPAPGETGTSVSGLVAAGVWVIGLVIGLIALGIGQVGIASTTLGVAIVAPWLGLAAASRSRRTPARVRA</sequence>
<evidence type="ECO:0000313" key="2">
    <source>
        <dbReference type="EMBL" id="ACC43583.1"/>
    </source>
</evidence>
<evidence type="ECO:0000256" key="1">
    <source>
        <dbReference type="SAM" id="Phobius"/>
    </source>
</evidence>
<keyword evidence="1" id="KW-1133">Transmembrane helix</keyword>
<dbReference type="Proteomes" id="UP000001190">
    <property type="component" value="Chromosome"/>
</dbReference>
<keyword evidence="1" id="KW-0812">Transmembrane</keyword>
<gene>
    <name evidence="2" type="ordered locus">MMAR_5177</name>
</gene>
<name>B2HK86_MYCMM</name>
<accession>B2HK86</accession>
<dbReference type="KEGG" id="mmi:MMAR_5177"/>
<dbReference type="eggNOG" id="ENOG5031WYU">
    <property type="taxonomic scope" value="Bacteria"/>
</dbReference>
<organism evidence="2 3">
    <name type="scientific">Mycobacterium marinum (strain ATCC BAA-535 / M)</name>
    <dbReference type="NCBI Taxonomy" id="216594"/>
    <lineage>
        <taxon>Bacteria</taxon>
        <taxon>Bacillati</taxon>
        <taxon>Actinomycetota</taxon>
        <taxon>Actinomycetes</taxon>
        <taxon>Mycobacteriales</taxon>
        <taxon>Mycobacteriaceae</taxon>
        <taxon>Mycobacterium</taxon>
        <taxon>Mycobacterium ulcerans group</taxon>
    </lineage>
</organism>
<proteinExistence type="predicted"/>
<dbReference type="EMBL" id="CP000854">
    <property type="protein sequence ID" value="ACC43583.1"/>
    <property type="molecule type" value="Genomic_DNA"/>
</dbReference>
<dbReference type="HOGENOM" id="CLU_2523986_0_0_11"/>
<feature type="transmembrane region" description="Helical" evidence="1">
    <location>
        <begin position="54"/>
        <end position="75"/>
    </location>
</feature>
<feature type="transmembrane region" description="Helical" evidence="1">
    <location>
        <begin position="28"/>
        <end position="48"/>
    </location>
</feature>
<keyword evidence="1" id="KW-0472">Membrane</keyword>
<evidence type="ECO:0000313" key="3">
    <source>
        <dbReference type="Proteomes" id="UP000001190"/>
    </source>
</evidence>
<keyword evidence="3" id="KW-1185">Reference proteome</keyword>
<dbReference type="STRING" id="216594.MMAR_5177"/>
<reference evidence="2 3" key="1">
    <citation type="journal article" date="2008" name="Genome Res.">
        <title>Insights from the complete genome sequence of Mycobacterium marinum on the evolution of Mycobacterium tuberculosis.</title>
        <authorList>
            <person name="Stinear T.P."/>
            <person name="Seemann T."/>
            <person name="Harrison P.F."/>
            <person name="Jenkin G.A."/>
            <person name="Davies J.K."/>
            <person name="Johnson P.D."/>
            <person name="Abdellah Z."/>
            <person name="Arrowsmith C."/>
            <person name="Chillingworth T."/>
            <person name="Churcher C."/>
            <person name="Clarke K."/>
            <person name="Cronin A."/>
            <person name="Davis P."/>
            <person name="Goodhead I."/>
            <person name="Holroyd N."/>
            <person name="Jagels K."/>
            <person name="Lord A."/>
            <person name="Moule S."/>
            <person name="Mungall K."/>
            <person name="Norbertczak H."/>
            <person name="Quail M.A."/>
            <person name="Rabbinowitsch E."/>
            <person name="Walker D."/>
            <person name="White B."/>
            <person name="Whitehead S."/>
            <person name="Small P.L."/>
            <person name="Brosch R."/>
            <person name="Ramakrishnan L."/>
            <person name="Fischbach M.A."/>
            <person name="Parkhill J."/>
            <person name="Cole S.T."/>
        </authorList>
    </citation>
    <scope>NUCLEOTIDE SEQUENCE [LARGE SCALE GENOMIC DNA]</scope>
    <source>
        <strain evidence="3">ATCC BAA-535 / M</strain>
    </source>
</reference>
<protein>
    <submittedName>
        <fullName evidence="2">Conserved hypothetical membrane protein</fullName>
    </submittedName>
</protein>